<evidence type="ECO:0000256" key="1">
    <source>
        <dbReference type="SAM" id="MobiDB-lite"/>
    </source>
</evidence>
<proteinExistence type="predicted"/>
<name>A0A3G4ZR27_9VIRU</name>
<gene>
    <name evidence="2" type="ORF">Terrestrivirus3_148</name>
</gene>
<dbReference type="EMBL" id="MK071981">
    <property type="protein sequence ID" value="AYV75879.1"/>
    <property type="molecule type" value="Genomic_DNA"/>
</dbReference>
<accession>A0A3G4ZR27</accession>
<reference evidence="2" key="1">
    <citation type="submission" date="2018-10" db="EMBL/GenBank/DDBJ databases">
        <title>Hidden diversity of soil giant viruses.</title>
        <authorList>
            <person name="Schulz F."/>
            <person name="Alteio L."/>
            <person name="Goudeau D."/>
            <person name="Ryan E.M."/>
            <person name="Malmstrom R.R."/>
            <person name="Blanchard J."/>
            <person name="Woyke T."/>
        </authorList>
    </citation>
    <scope>NUCLEOTIDE SEQUENCE</scope>
    <source>
        <strain evidence="2">TEV1</strain>
    </source>
</reference>
<organism evidence="2">
    <name type="scientific">Terrestrivirus sp</name>
    <dbReference type="NCBI Taxonomy" id="2487775"/>
    <lineage>
        <taxon>Viruses</taxon>
        <taxon>Varidnaviria</taxon>
        <taxon>Bamfordvirae</taxon>
        <taxon>Nucleocytoviricota</taxon>
        <taxon>Megaviricetes</taxon>
        <taxon>Imitervirales</taxon>
        <taxon>Mimiviridae</taxon>
        <taxon>Klosneuvirinae</taxon>
    </lineage>
</organism>
<evidence type="ECO:0000313" key="2">
    <source>
        <dbReference type="EMBL" id="AYV75879.1"/>
    </source>
</evidence>
<protein>
    <submittedName>
        <fullName evidence="2">Uncharacterized protein</fullName>
    </submittedName>
</protein>
<sequence length="892" mass="105119">MKSEQEYPSNWILGKPKGTIQDWKYPPTKEIQAKIVVYKDENNNEKRQRFYFKDYNNDVNETEKQAQIFLKNHSDNLNATKNMLRYLDEDTIEVDLGKNNYIKTDAKFIDIIEKYYMRFDDGAVLCQCGDTPIQFYKLITNYKKIKFLNSDKKDYRLCNLKESYAISSEKELDALYSYQCSINPNYNDYKKDIWILGKPSGCFITKKGEVTVRIKHNGKEYDRTLSCKKYGSEENVLKEAEKIRHIMSYEAKLTNNMIRKINDSTIQVKLNNVEKIATVDIFMLPLIQTFLWSENTDLKTDNFCTYKDKSYKKYETLMNLPIMFRRDGNQLNNCLDNLYFDKILSESDSKLLCTKKEGKTTMEINLLKIKRTYVESSYNYNQACEYTKFLLNLIDHKSIIEHSNNNIVNNDDLIKCKKYLEGKIDKIYDIVNFDYNKFIPDIDDSIGKKRMFYAFISHFLGRIKYYNEKINMIIALLNKNEYKFTVININKFDVYIPTIDTFKSDIDEIRKNKIVKKSFITMDCDNLVDDISRQNKKESYQEYTKRKCIQKYKDIVLKKGGHPLFKDEDYISAHGKLKIKCQDNHEFEITGSNLNLGKWCPECNCHQSELLTVKLMEHMFKKEFKKVRPDWLKNIDGNNLELDGYNEELKLAVEYNGVQHYKFIPHFHRDENALEKIQNHDAIKLKLCQENNVNLIVVPYTIPQDEIAQYLFDETTKLGYKPGTYDDFDIEIVNKLASQHEKTLQKIKEKDGILLKGVYMYADSELTVRCKNNHEFTTTPKNLNRDLWCDDCAHIMTDSKRKNISIGMKKFHETDEAKEKKQESHAKRSETMAKQKVETRKNVTEKQCGYCKQRLSISEFNIKTAAKDGYQTNCKKCVNEIKKGIRAKGLLD</sequence>
<feature type="region of interest" description="Disordered" evidence="1">
    <location>
        <begin position="813"/>
        <end position="838"/>
    </location>
</feature>